<dbReference type="EMBL" id="CM039435">
    <property type="protein sequence ID" value="KAI4317380.1"/>
    <property type="molecule type" value="Genomic_DNA"/>
</dbReference>
<sequence>MEFDVVLFSNLYIVLLSGSKTFRDKKKMDSRPNIRVMSFCYLILLSFMYFRSTVTSLTSQAHSCNGSIAECNEEDELLMESEISRRFLEEKKYISEGALQRDKPVCNGGASGEAYSKSGGCLPPPSNPENRGCSKYYRCRSDS</sequence>
<gene>
    <name evidence="1" type="ORF">L6164_025252</name>
</gene>
<keyword evidence="2" id="KW-1185">Reference proteome</keyword>
<reference evidence="1 2" key="1">
    <citation type="journal article" date="2022" name="DNA Res.">
        <title>Chromosomal-level genome assembly of the orchid tree Bauhinia variegata (Leguminosae; Cercidoideae) supports the allotetraploid origin hypothesis of Bauhinia.</title>
        <authorList>
            <person name="Zhong Y."/>
            <person name="Chen Y."/>
            <person name="Zheng D."/>
            <person name="Pang J."/>
            <person name="Liu Y."/>
            <person name="Luo S."/>
            <person name="Meng S."/>
            <person name="Qian L."/>
            <person name="Wei D."/>
            <person name="Dai S."/>
            <person name="Zhou R."/>
        </authorList>
    </citation>
    <scope>NUCLEOTIDE SEQUENCE [LARGE SCALE GENOMIC DNA]</scope>
    <source>
        <strain evidence="1">BV-YZ2020</strain>
    </source>
</reference>
<evidence type="ECO:0000313" key="2">
    <source>
        <dbReference type="Proteomes" id="UP000828941"/>
    </source>
</evidence>
<organism evidence="1 2">
    <name type="scientific">Bauhinia variegata</name>
    <name type="common">Purple orchid tree</name>
    <name type="synonym">Phanera variegata</name>
    <dbReference type="NCBI Taxonomy" id="167791"/>
    <lineage>
        <taxon>Eukaryota</taxon>
        <taxon>Viridiplantae</taxon>
        <taxon>Streptophyta</taxon>
        <taxon>Embryophyta</taxon>
        <taxon>Tracheophyta</taxon>
        <taxon>Spermatophyta</taxon>
        <taxon>Magnoliopsida</taxon>
        <taxon>eudicotyledons</taxon>
        <taxon>Gunneridae</taxon>
        <taxon>Pentapetalae</taxon>
        <taxon>rosids</taxon>
        <taxon>fabids</taxon>
        <taxon>Fabales</taxon>
        <taxon>Fabaceae</taxon>
        <taxon>Cercidoideae</taxon>
        <taxon>Cercideae</taxon>
        <taxon>Bauhiniinae</taxon>
        <taxon>Bauhinia</taxon>
    </lineage>
</organism>
<name>A0ACB9M074_BAUVA</name>
<comment type="caution">
    <text evidence="1">The sequence shown here is derived from an EMBL/GenBank/DDBJ whole genome shotgun (WGS) entry which is preliminary data.</text>
</comment>
<proteinExistence type="predicted"/>
<protein>
    <submittedName>
        <fullName evidence="1">Uncharacterized protein</fullName>
    </submittedName>
</protein>
<accession>A0ACB9M074</accession>
<dbReference type="Proteomes" id="UP000828941">
    <property type="component" value="Chromosome 10"/>
</dbReference>
<evidence type="ECO:0000313" key="1">
    <source>
        <dbReference type="EMBL" id="KAI4317380.1"/>
    </source>
</evidence>